<name>A0A059BWV8_EUCGR</name>
<accession>A0A059BWV8</accession>
<dbReference type="InParanoid" id="A0A059BWV8"/>
<evidence type="ECO:0000313" key="1">
    <source>
        <dbReference type="EMBL" id="KCW70733.1"/>
    </source>
</evidence>
<sequence length="89" mass="10050">MDKIGKTVGARKWVTVGMLRITFLKNDSCVDLEGSHLNDTVWIKNQAEHKLMADWAEAFHFLPKSIVQGLNFEIEFNASRSILSRSLGS</sequence>
<reference evidence="1" key="1">
    <citation type="submission" date="2013-07" db="EMBL/GenBank/DDBJ databases">
        <title>The genome of Eucalyptus grandis.</title>
        <authorList>
            <person name="Schmutz J."/>
            <person name="Hayes R."/>
            <person name="Myburg A."/>
            <person name="Tuskan G."/>
            <person name="Grattapaglia D."/>
            <person name="Rokhsar D.S."/>
        </authorList>
    </citation>
    <scope>NUCLEOTIDE SEQUENCE</scope>
    <source>
        <tissue evidence="1">Leaf extractions</tissue>
    </source>
</reference>
<dbReference type="AlphaFoldDB" id="A0A059BWV8"/>
<organism evidence="1">
    <name type="scientific">Eucalyptus grandis</name>
    <name type="common">Flooded gum</name>
    <dbReference type="NCBI Taxonomy" id="71139"/>
    <lineage>
        <taxon>Eukaryota</taxon>
        <taxon>Viridiplantae</taxon>
        <taxon>Streptophyta</taxon>
        <taxon>Embryophyta</taxon>
        <taxon>Tracheophyta</taxon>
        <taxon>Spermatophyta</taxon>
        <taxon>Magnoliopsida</taxon>
        <taxon>eudicotyledons</taxon>
        <taxon>Gunneridae</taxon>
        <taxon>Pentapetalae</taxon>
        <taxon>rosids</taxon>
        <taxon>malvids</taxon>
        <taxon>Myrtales</taxon>
        <taxon>Myrtaceae</taxon>
        <taxon>Myrtoideae</taxon>
        <taxon>Eucalypteae</taxon>
        <taxon>Eucalyptus</taxon>
    </lineage>
</organism>
<gene>
    <name evidence="1" type="ORF">EUGRSUZ_F03898</name>
</gene>
<dbReference type="EMBL" id="KK198758">
    <property type="protein sequence ID" value="KCW70733.1"/>
    <property type="molecule type" value="Genomic_DNA"/>
</dbReference>
<proteinExistence type="predicted"/>
<protein>
    <submittedName>
        <fullName evidence="1">Uncharacterized protein</fullName>
    </submittedName>
</protein>
<dbReference type="Gramene" id="KCW70733">
    <property type="protein sequence ID" value="KCW70733"/>
    <property type="gene ID" value="EUGRSUZ_F03898"/>
</dbReference>